<feature type="compositionally biased region" description="Basic and acidic residues" evidence="2">
    <location>
        <begin position="142"/>
        <end position="153"/>
    </location>
</feature>
<name>A0ABW1NYS7_9PSEU</name>
<keyword evidence="1" id="KW-0378">Hydrolase</keyword>
<keyword evidence="4" id="KW-1185">Reference proteome</keyword>
<feature type="region of interest" description="Disordered" evidence="2">
    <location>
        <begin position="1"/>
        <end position="161"/>
    </location>
</feature>
<proteinExistence type="predicted"/>
<dbReference type="Pfam" id="PF04203">
    <property type="entry name" value="Sortase"/>
    <property type="match status" value="1"/>
</dbReference>
<dbReference type="SUPFAM" id="SSF63817">
    <property type="entry name" value="Sortase"/>
    <property type="match status" value="1"/>
</dbReference>
<dbReference type="InterPro" id="IPR042003">
    <property type="entry name" value="Sortase_E"/>
</dbReference>
<dbReference type="InterPro" id="IPR023365">
    <property type="entry name" value="Sortase_dom-sf"/>
</dbReference>
<sequence>MSTPQVPAGAFPPEHRPRTDLGAHPGGPPPHGRRPRPAPDPEATRYAAPVQPDADTTYTNAFSGSLQPAAAPRPRAFPPQPQAQPSHPQAPHPQAPFAGAPLPPRRPRPADPPTEVIPTVEDDDHEDDGHHEDAHEDADLDERDHEGDRDDRPALLPDTPGRKAVRAFGETLITLGLVILLFVVYEVYVTDLISAGKQDNATQALDDQWNANTVEAPDQRREAKYDLLDGQAFAKLYIPVFGPDYKFSVVEGTTDKDLEIGPGHYKDTALPGEPGNFSVAGHRVGKGAPFNDLDLLSSCDAIVVETQTQWFVYRVLPMTDELGAWAGRQVDPKCQKVSPLGAPYDKTFGQEIVLPTQGEVIAPVPYFEGELPAAQQASLMTLTTCHPRFSDKQRLIVHAVLADSYPKAPDFVPDAMKES</sequence>
<dbReference type="NCBIfam" id="NF033747">
    <property type="entry name" value="class_E_sortase"/>
    <property type="match status" value="1"/>
</dbReference>
<protein>
    <submittedName>
        <fullName evidence="3">Class E sortase</fullName>
    </submittedName>
</protein>
<dbReference type="Gene3D" id="2.40.260.10">
    <property type="entry name" value="Sortase"/>
    <property type="match status" value="1"/>
</dbReference>
<dbReference type="CDD" id="cd05830">
    <property type="entry name" value="Sortase_E"/>
    <property type="match status" value="1"/>
</dbReference>
<comment type="caution">
    <text evidence="3">The sequence shown here is derived from an EMBL/GenBank/DDBJ whole genome shotgun (WGS) entry which is preliminary data.</text>
</comment>
<accession>A0ABW1NYS7</accession>
<feature type="compositionally biased region" description="Pro residues" evidence="2">
    <location>
        <begin position="75"/>
        <end position="94"/>
    </location>
</feature>
<evidence type="ECO:0000313" key="3">
    <source>
        <dbReference type="EMBL" id="MFC6088373.1"/>
    </source>
</evidence>
<reference evidence="4" key="1">
    <citation type="journal article" date="2019" name="Int. J. Syst. Evol. Microbiol.">
        <title>The Global Catalogue of Microorganisms (GCM) 10K type strain sequencing project: providing services to taxonomists for standard genome sequencing and annotation.</title>
        <authorList>
            <consortium name="The Broad Institute Genomics Platform"/>
            <consortium name="The Broad Institute Genome Sequencing Center for Infectious Disease"/>
            <person name="Wu L."/>
            <person name="Ma J."/>
        </authorList>
    </citation>
    <scope>NUCLEOTIDE SEQUENCE [LARGE SCALE GENOMIC DNA]</scope>
    <source>
        <strain evidence="4">CGMCC 4.7246</strain>
    </source>
</reference>
<dbReference type="InterPro" id="IPR005754">
    <property type="entry name" value="Sortase"/>
</dbReference>
<dbReference type="RefSeq" id="WP_380632810.1">
    <property type="nucleotide sequence ID" value="NZ_JBHSQO010000002.1"/>
</dbReference>
<dbReference type="Proteomes" id="UP001596220">
    <property type="component" value="Unassembled WGS sequence"/>
</dbReference>
<organism evidence="3 4">
    <name type="scientific">Saccharothrix lopnurensis</name>
    <dbReference type="NCBI Taxonomy" id="1670621"/>
    <lineage>
        <taxon>Bacteria</taxon>
        <taxon>Bacillati</taxon>
        <taxon>Actinomycetota</taxon>
        <taxon>Actinomycetes</taxon>
        <taxon>Pseudonocardiales</taxon>
        <taxon>Pseudonocardiaceae</taxon>
        <taxon>Saccharothrix</taxon>
    </lineage>
</organism>
<evidence type="ECO:0000256" key="1">
    <source>
        <dbReference type="ARBA" id="ARBA00022801"/>
    </source>
</evidence>
<gene>
    <name evidence="3" type="ORF">ACFP3R_03755</name>
</gene>
<evidence type="ECO:0000313" key="4">
    <source>
        <dbReference type="Proteomes" id="UP001596220"/>
    </source>
</evidence>
<feature type="compositionally biased region" description="Polar residues" evidence="2">
    <location>
        <begin position="54"/>
        <end position="66"/>
    </location>
</feature>
<evidence type="ECO:0000256" key="2">
    <source>
        <dbReference type="SAM" id="MobiDB-lite"/>
    </source>
</evidence>
<dbReference type="InterPro" id="IPR053465">
    <property type="entry name" value="Sortase_Class_E"/>
</dbReference>
<dbReference type="EMBL" id="JBHSQO010000002">
    <property type="protein sequence ID" value="MFC6088373.1"/>
    <property type="molecule type" value="Genomic_DNA"/>
</dbReference>